<protein>
    <submittedName>
        <fullName evidence="1">Uncharacterized protein</fullName>
    </submittedName>
</protein>
<evidence type="ECO:0000313" key="2">
    <source>
        <dbReference type="Proteomes" id="UP001500021"/>
    </source>
</evidence>
<dbReference type="Proteomes" id="UP001500021">
    <property type="component" value="Unassembled WGS sequence"/>
</dbReference>
<evidence type="ECO:0000313" key="1">
    <source>
        <dbReference type="EMBL" id="GAA0813937.1"/>
    </source>
</evidence>
<comment type="caution">
    <text evidence="1">The sequence shown here is derived from an EMBL/GenBank/DDBJ whole genome shotgun (WGS) entry which is preliminary data.</text>
</comment>
<accession>A0ABN1L592</accession>
<dbReference type="EMBL" id="BAAAFA010000003">
    <property type="protein sequence ID" value="GAA0813937.1"/>
    <property type="molecule type" value="Genomic_DNA"/>
</dbReference>
<keyword evidence="2" id="KW-1185">Reference proteome</keyword>
<reference evidence="1 2" key="1">
    <citation type="journal article" date="2019" name="Int. J. Syst. Evol. Microbiol.">
        <title>The Global Catalogue of Microorganisms (GCM) 10K type strain sequencing project: providing services to taxonomists for standard genome sequencing and annotation.</title>
        <authorList>
            <consortium name="The Broad Institute Genomics Platform"/>
            <consortium name="The Broad Institute Genome Sequencing Center for Infectious Disease"/>
            <person name="Wu L."/>
            <person name="Ma J."/>
        </authorList>
    </citation>
    <scope>NUCLEOTIDE SEQUENCE [LARGE SCALE GENOMIC DNA]</scope>
    <source>
        <strain evidence="1 2">JCM 15608</strain>
    </source>
</reference>
<proteinExistence type="predicted"/>
<name>A0ABN1L592_9GAMM</name>
<organism evidence="1 2">
    <name type="scientific">Colwellia asteriadis</name>
    <dbReference type="NCBI Taxonomy" id="517723"/>
    <lineage>
        <taxon>Bacteria</taxon>
        <taxon>Pseudomonadati</taxon>
        <taxon>Pseudomonadota</taxon>
        <taxon>Gammaproteobacteria</taxon>
        <taxon>Alteromonadales</taxon>
        <taxon>Colwelliaceae</taxon>
        <taxon>Colwellia</taxon>
    </lineage>
</organism>
<sequence>MLICILCSYHVSANENKSIESIIYTQEKSPLEKSISQVDNVILHQQDFEQNITFHYGLLEIETHYSNSNNQRAPAAVSLQEQYSDFYLNSELTIQSSDNFDISMSTNIYQDNLITLNNQQRTWLPNNTFLNNHQGTQYSFMGNYNISSSWQISGGIVLIEATNNQSAILSDVKANNIALFGTSYRF</sequence>
<gene>
    <name evidence="1" type="ORF">GCM10009111_10010</name>
</gene>